<organism evidence="2 4">
    <name type="scientific">Halobacterium salinarum (strain ATCC 700922 / JCM 11081 / NRC-1)</name>
    <name type="common">Halobacterium halobium</name>
    <dbReference type="NCBI Taxonomy" id="64091"/>
    <lineage>
        <taxon>Archaea</taxon>
        <taxon>Methanobacteriati</taxon>
        <taxon>Methanobacteriota</taxon>
        <taxon>Stenosarchaea group</taxon>
        <taxon>Halobacteria</taxon>
        <taxon>Halobacteriales</taxon>
        <taxon>Halobacteriaceae</taxon>
        <taxon>Halobacterium</taxon>
        <taxon>Halobacterium salinarum NRC-34001</taxon>
    </lineage>
</organism>
<dbReference type="HOGENOM" id="CLU_1987564_0_0_2"/>
<feature type="region of interest" description="Disordered" evidence="1">
    <location>
        <begin position="1"/>
        <end position="53"/>
    </location>
</feature>
<protein>
    <submittedName>
        <fullName evidence="3">Spurious ORF</fullName>
    </submittedName>
    <submittedName>
        <fullName evidence="2">Vng6429h</fullName>
    </submittedName>
</protein>
<reference evidence="3" key="2">
    <citation type="journal article" date="2008" name="Genomics">
        <title>Evolution in the laboratory: the genome of Halobacterium salinarum strain R1 compared to that of strain NRC-1.</title>
        <authorList>
            <person name="Pfeiffer F."/>
            <person name="Schuster S.C."/>
            <person name="Broicher A."/>
            <person name="Falb M."/>
            <person name="Palm P."/>
            <person name="Rodewald K."/>
            <person name="Ruepp A."/>
            <person name="Soppa J."/>
            <person name="Tittor J."/>
            <person name="Oesterhelt D."/>
        </authorList>
    </citation>
    <scope>NUCLEOTIDE SEQUENCE</scope>
    <source>
        <strain evidence="3">NRC-1</strain>
        <plasmid evidence="3">pNRC200</plasmid>
    </source>
</reference>
<reference evidence="3" key="4">
    <citation type="journal article" date="2019" name="Microbiol. Resour. Announc.">
        <title>The genome of the Halobacterium salinarum type strain is closely related to that of the laboratory strains NRC-1 and R1.</title>
        <authorList>
            <person name="Pfeiffer F."/>
            <person name="Marchfelder A."/>
            <person name="Habermann B.H."/>
            <person name="Dyall-Smith M."/>
        </authorList>
    </citation>
    <scope>NUCLEOTIDE SEQUENCE</scope>
    <source>
        <strain evidence="3">NRC-1</strain>
        <plasmid evidence="3">pNRC200</plasmid>
    </source>
</reference>
<keyword evidence="4" id="KW-1185">Reference proteome</keyword>
<dbReference type="EMBL" id="BK010831">
    <property type="protein sequence ID" value="DAC80001.1"/>
    <property type="molecule type" value="Genomic_DNA"/>
</dbReference>
<name>Q9HHF5_HALSA</name>
<evidence type="ECO:0000313" key="2">
    <source>
        <dbReference type="EMBL" id="AAG21028.1"/>
    </source>
</evidence>
<geneLocation type="plasmid" evidence="2 4">
    <name>pNRC200</name>
</geneLocation>
<sequence length="125" mass="13553">MSPVSRAAVARPANGGDVDPEGRSRRARNTLPPRRQLTASPTSKPLPQRANPLRVSEVGWGRLLEGEDGHGSEVSVPHPLTVFPESSCFGKKRLSSMAFQPLPHTATARGCHRAIRIESLSSQPW</sequence>
<proteinExistence type="predicted"/>
<evidence type="ECO:0000313" key="3">
    <source>
        <dbReference type="EMBL" id="DAC80001.1"/>
    </source>
</evidence>
<evidence type="ECO:0000256" key="1">
    <source>
        <dbReference type="SAM" id="MobiDB-lite"/>
    </source>
</evidence>
<dbReference type="AlphaFoldDB" id="Q9HHF5"/>
<reference evidence="2 4" key="1">
    <citation type="journal article" date="2000" name="Proc. Natl. Acad. Sci. U.S.A.">
        <title>Genome sequence of Halobacterium species NRC-1.</title>
        <authorList>
            <person name="Ng W.V."/>
            <person name="Kennedy S.P."/>
            <person name="Mahairas G.G."/>
            <person name="Berquist B."/>
            <person name="Pan M."/>
            <person name="Shukla H.D."/>
            <person name="Lasky S.R."/>
            <person name="Baliga N.S."/>
            <person name="Thorsson V."/>
            <person name="Sbrogna J."/>
            <person name="Swartzell S."/>
            <person name="Weir D."/>
            <person name="Hall J."/>
            <person name="Dahl T.A."/>
            <person name="Welti R."/>
            <person name="Goo Y.A."/>
            <person name="Leithauser B."/>
            <person name="Keller K."/>
            <person name="Cruz R."/>
            <person name="Danson M.J."/>
            <person name="Hough D.W."/>
            <person name="Maddocks D.G."/>
            <person name="Jablonski P.E."/>
            <person name="Krebs M.P."/>
            <person name="Angevine C.M."/>
            <person name="Dale H."/>
            <person name="Isenbarger T.A."/>
            <person name="Peck R.F."/>
            <person name="Pohlschroder M."/>
            <person name="Spudich J.L."/>
            <person name="Jung K.W."/>
            <person name="Alam M."/>
            <person name="Freitas T."/>
            <person name="Hou S."/>
            <person name="Daniels C.J."/>
            <person name="Dennis P.P."/>
            <person name="Omer A.D."/>
            <person name="Ebhardt H."/>
            <person name="Lowe T.M."/>
            <person name="Liang P."/>
            <person name="Riley M."/>
            <person name="Hood L."/>
            <person name="DasSarma S."/>
        </authorList>
    </citation>
    <scope>NUCLEOTIDE SEQUENCE [LARGE SCALE GENOMIC DNA]</scope>
    <source>
        <strain evidence="4">ATCC 700922 / JCM 11081 / NRC-1</strain>
        <strain evidence="2">NRC-1</strain>
        <plasmid evidence="4">Plasmid pNRC200</plasmid>
    </source>
</reference>
<dbReference type="EMBL" id="AE004438">
    <property type="protein sequence ID" value="AAG21028.1"/>
    <property type="molecule type" value="Genomic_DNA"/>
</dbReference>
<keyword evidence="2" id="KW-0614">Plasmid</keyword>
<evidence type="ECO:0000313" key="4">
    <source>
        <dbReference type="Proteomes" id="UP000000554"/>
    </source>
</evidence>
<dbReference type="KEGG" id="hal:VNG_6429H"/>
<dbReference type="Proteomes" id="UP000000554">
    <property type="component" value="Plasmid pNRC200"/>
</dbReference>
<reference evidence="3" key="3">
    <citation type="journal article" date="2015" name="Life">
        <title>A manual curation strategy to improve genome annotation: application to a set of haloarchael genomes.</title>
        <authorList>
            <person name="Pfeiffer F."/>
            <person name="Oesterhelt D."/>
        </authorList>
    </citation>
    <scope>NUCLEOTIDE SEQUENCE</scope>
    <source>
        <strain evidence="3">NRC-1</strain>
        <plasmid evidence="3">pNRC200</plasmid>
    </source>
</reference>
<accession>Q9HHF5</accession>
<gene>
    <name evidence="2" type="ordered locus">VNG_6429H</name>
</gene>